<proteinExistence type="predicted"/>
<gene>
    <name evidence="1" type="ORF">GSONMT00074993001</name>
</gene>
<dbReference type="AlphaFoldDB" id="A0A060WMI0"/>
<protein>
    <submittedName>
        <fullName evidence="1">Uncharacterized protein</fullName>
    </submittedName>
</protein>
<dbReference type="PaxDb" id="8022-A0A060WMI0"/>
<dbReference type="EMBL" id="FR904536">
    <property type="protein sequence ID" value="CDQ66259.1"/>
    <property type="molecule type" value="Genomic_DNA"/>
</dbReference>
<sequence length="66" mass="7404">MDCVRDFTTREVKPESTCSESCLNDPAHLHALPGVPHRTESRFNGTTAENYRPLNMDITLVVPHPV</sequence>
<name>A0A060WMI0_ONCMY</name>
<organism evidence="1 2">
    <name type="scientific">Oncorhynchus mykiss</name>
    <name type="common">Rainbow trout</name>
    <name type="synonym">Salmo gairdneri</name>
    <dbReference type="NCBI Taxonomy" id="8022"/>
    <lineage>
        <taxon>Eukaryota</taxon>
        <taxon>Metazoa</taxon>
        <taxon>Chordata</taxon>
        <taxon>Craniata</taxon>
        <taxon>Vertebrata</taxon>
        <taxon>Euteleostomi</taxon>
        <taxon>Actinopterygii</taxon>
        <taxon>Neopterygii</taxon>
        <taxon>Teleostei</taxon>
        <taxon>Protacanthopterygii</taxon>
        <taxon>Salmoniformes</taxon>
        <taxon>Salmonidae</taxon>
        <taxon>Salmoninae</taxon>
        <taxon>Oncorhynchus</taxon>
    </lineage>
</organism>
<evidence type="ECO:0000313" key="1">
    <source>
        <dbReference type="EMBL" id="CDQ66259.1"/>
    </source>
</evidence>
<reference evidence="1" key="1">
    <citation type="journal article" date="2014" name="Nat. Commun.">
        <title>The rainbow trout genome provides novel insights into evolution after whole-genome duplication in vertebrates.</title>
        <authorList>
            <person name="Berthelot C."/>
            <person name="Brunet F."/>
            <person name="Chalopin D."/>
            <person name="Juanchich A."/>
            <person name="Bernard M."/>
            <person name="Noel B."/>
            <person name="Bento P."/>
            <person name="Da Silva C."/>
            <person name="Labadie K."/>
            <person name="Alberti A."/>
            <person name="Aury J.M."/>
            <person name="Louis A."/>
            <person name="Dehais P."/>
            <person name="Bardou P."/>
            <person name="Montfort J."/>
            <person name="Klopp C."/>
            <person name="Cabau C."/>
            <person name="Gaspin C."/>
            <person name="Thorgaard G.H."/>
            <person name="Boussaha M."/>
            <person name="Quillet E."/>
            <person name="Guyomard R."/>
            <person name="Galiana D."/>
            <person name="Bobe J."/>
            <person name="Volff J.N."/>
            <person name="Genet C."/>
            <person name="Wincker P."/>
            <person name="Jaillon O."/>
            <person name="Roest Crollius H."/>
            <person name="Guiguen Y."/>
        </authorList>
    </citation>
    <scope>NUCLEOTIDE SEQUENCE [LARGE SCALE GENOMIC DNA]</scope>
</reference>
<accession>A0A060WMI0</accession>
<evidence type="ECO:0000313" key="2">
    <source>
        <dbReference type="Proteomes" id="UP000193380"/>
    </source>
</evidence>
<dbReference type="Proteomes" id="UP000193380">
    <property type="component" value="Unassembled WGS sequence"/>
</dbReference>
<reference evidence="1" key="2">
    <citation type="submission" date="2014-03" db="EMBL/GenBank/DDBJ databases">
        <authorList>
            <person name="Genoscope - CEA"/>
        </authorList>
    </citation>
    <scope>NUCLEOTIDE SEQUENCE</scope>
</reference>